<evidence type="ECO:0000313" key="9">
    <source>
        <dbReference type="EMBL" id="MBC3540078.1"/>
    </source>
</evidence>
<keyword evidence="2 7" id="KW-0813">Transport</keyword>
<keyword evidence="6 7" id="KW-0998">Cell outer membrane</keyword>
<proteinExistence type="inferred from homology"/>
<dbReference type="InterPro" id="IPR039426">
    <property type="entry name" value="TonB-dep_rcpt-like"/>
</dbReference>
<dbReference type="NCBIfam" id="TIGR04056">
    <property type="entry name" value="OMP_RagA_SusC"/>
    <property type="match status" value="1"/>
</dbReference>
<dbReference type="InterPro" id="IPR036942">
    <property type="entry name" value="Beta-barrel_TonB_sf"/>
</dbReference>
<dbReference type="Gene3D" id="2.60.40.1120">
    <property type="entry name" value="Carboxypeptidase-like, regulatory domain"/>
    <property type="match status" value="1"/>
</dbReference>
<name>A0ABR6VSB0_9BACT</name>
<dbReference type="SUPFAM" id="SSF56935">
    <property type="entry name" value="Porins"/>
    <property type="match status" value="1"/>
</dbReference>
<dbReference type="InterPro" id="IPR023996">
    <property type="entry name" value="TonB-dep_OMP_SusC/RagA"/>
</dbReference>
<accession>A0ABR6VSB0</accession>
<feature type="domain" description="TonB-dependent receptor plug" evidence="8">
    <location>
        <begin position="121"/>
        <end position="228"/>
    </location>
</feature>
<dbReference type="Gene3D" id="2.40.170.20">
    <property type="entry name" value="TonB-dependent receptor, beta-barrel domain"/>
    <property type="match status" value="1"/>
</dbReference>
<evidence type="ECO:0000256" key="2">
    <source>
        <dbReference type="ARBA" id="ARBA00022448"/>
    </source>
</evidence>
<evidence type="ECO:0000256" key="5">
    <source>
        <dbReference type="ARBA" id="ARBA00023136"/>
    </source>
</evidence>
<dbReference type="PROSITE" id="PS52016">
    <property type="entry name" value="TONB_DEPENDENT_REC_3"/>
    <property type="match status" value="1"/>
</dbReference>
<comment type="subcellular location">
    <subcellularLocation>
        <location evidence="1 7">Cell outer membrane</location>
        <topology evidence="1 7">Multi-pass membrane protein</topology>
    </subcellularLocation>
</comment>
<dbReference type="InterPro" id="IPR008969">
    <property type="entry name" value="CarboxyPept-like_regulatory"/>
</dbReference>
<dbReference type="InterPro" id="IPR023997">
    <property type="entry name" value="TonB-dep_OMP_SusC/RagA_CS"/>
</dbReference>
<evidence type="ECO:0000256" key="6">
    <source>
        <dbReference type="ARBA" id="ARBA00023237"/>
    </source>
</evidence>
<keyword evidence="5 7" id="KW-0472">Membrane</keyword>
<dbReference type="NCBIfam" id="TIGR04057">
    <property type="entry name" value="SusC_RagA_signa"/>
    <property type="match status" value="1"/>
</dbReference>
<dbReference type="InterPro" id="IPR037066">
    <property type="entry name" value="Plug_dom_sf"/>
</dbReference>
<comment type="caution">
    <text evidence="9">The sequence shown here is derived from an EMBL/GenBank/DDBJ whole genome shotgun (WGS) entry which is preliminary data.</text>
</comment>
<gene>
    <name evidence="9" type="ORF">H7U12_10315</name>
</gene>
<protein>
    <submittedName>
        <fullName evidence="9">TonB-dependent receptor</fullName>
    </submittedName>
</protein>
<sequence length="986" mass="107819">MQHFLSRGIRYLLFIPVYFLALSMAMAQNITVTGKVTDDTGSGLPGVTVLLKGTTTASPSDVNGNYSINVPSGNGTLVFTYLGFLPQEVPINNRTTIDVQLGTDSKALDEVVVVGYGTQKRSDITGSVASIPKDRLSNLPVTDLTQAIQGTTAGLSISQGSSVPGSSGTIQVRGINSLSAGTGPLIVVDAVPFFGAINDLNPNDIASIEVLKDASSVAIYGTRGANGVILITTKRGTSGKPRVSYSGYYGVEDIANKLEPMSPEAYVQKYKDYMIAQNLTQTQVLPNNREVDAYNAGLTTDWLDEASQTGKIQEHNLSVAGGTENIQYYVGGGYLKQSGVVKGYDFTRGSIRANLDATITKYLKAGTSLFIADKNSDGGRANLLNATAMSPYSVPTNALGNYEIFPMFPELLFANPLLGLTTDRVDRSKNLNGNVYAEVSPGFIKGLKYRINASSVYTIGRQAGYTGRLANDLVGSAYANNNETHNWVVENILSYNKDWEKHHVDFTGLYSAQENEYTSSGASANTFINDELSYFNLGAGTNRTSSSYGDRSALVSQMGRINYSYDSRYLLTVTARRDGYSAFGANTDKHAVFPSIALGWNIANESFFQNASFMNQLKLRVSHGKAGNQAVAPFQTFTLAAPVRIPFGGSSAIGVLASALGNANLNWETTTSTNIGVDFGFFQNRINGTLEVYHSRTEDLLVQRNIPVISGYSRIWDNLAEMQNRGIELTLNTINIDAGKFRWESNINFSSNKNEIVSLYGEKKDDLANGWLIGKPVRAIYNYRMIGIWQEGEDNSAHDPTAKPGDIKFEDINKDGVINDNDRTYIGTTLPKWYGGLTNTFHYGNFHLSVFLQTSQGSLKGNPDIFYGDEVGKRNIPAAVGYWTPENRSNEWPSLGYRNPRGYNFARDNSYVRIKDVRLSYTVPGTFMEKYNLSGLTLYVAGRNLYTFTDWIGWDPENNHSSRGSGDWTNNYPLTRAVSFGLNLTL</sequence>
<evidence type="ECO:0000259" key="8">
    <source>
        <dbReference type="Pfam" id="PF07715"/>
    </source>
</evidence>
<dbReference type="InterPro" id="IPR012910">
    <property type="entry name" value="Plug_dom"/>
</dbReference>
<keyword evidence="3 7" id="KW-1134">Transmembrane beta strand</keyword>
<keyword evidence="9" id="KW-0675">Receptor</keyword>
<dbReference type="RefSeq" id="WP_186637004.1">
    <property type="nucleotide sequence ID" value="NZ_JACOAF010000022.1"/>
</dbReference>
<evidence type="ECO:0000256" key="3">
    <source>
        <dbReference type="ARBA" id="ARBA00022452"/>
    </source>
</evidence>
<dbReference type="SUPFAM" id="SSF49464">
    <property type="entry name" value="Carboxypeptidase regulatory domain-like"/>
    <property type="match status" value="1"/>
</dbReference>
<dbReference type="EMBL" id="JACOAF010000022">
    <property type="protein sequence ID" value="MBC3540078.1"/>
    <property type="molecule type" value="Genomic_DNA"/>
</dbReference>
<reference evidence="9 10" key="1">
    <citation type="journal article" date="2019" name="Int. J. Syst. Evol. Microbiol.">
        <title>Rufibacter sediminis sp. nov., isolated from freshwater lake sediment.</title>
        <authorList>
            <person name="Qu J.H."/>
            <person name="Zhang L.J."/>
            <person name="Fu Y.H."/>
            <person name="Li H.F."/>
        </authorList>
    </citation>
    <scope>NUCLEOTIDE SEQUENCE [LARGE SCALE GENOMIC DNA]</scope>
    <source>
        <strain evidence="9 10">H-1</strain>
    </source>
</reference>
<keyword evidence="4 7" id="KW-0812">Transmembrane</keyword>
<evidence type="ECO:0000256" key="4">
    <source>
        <dbReference type="ARBA" id="ARBA00022692"/>
    </source>
</evidence>
<keyword evidence="10" id="KW-1185">Reference proteome</keyword>
<evidence type="ECO:0000313" key="10">
    <source>
        <dbReference type="Proteomes" id="UP000659698"/>
    </source>
</evidence>
<organism evidence="9 10">
    <name type="scientific">Rufibacter sediminis</name>
    <dbReference type="NCBI Taxonomy" id="2762756"/>
    <lineage>
        <taxon>Bacteria</taxon>
        <taxon>Pseudomonadati</taxon>
        <taxon>Bacteroidota</taxon>
        <taxon>Cytophagia</taxon>
        <taxon>Cytophagales</taxon>
        <taxon>Hymenobacteraceae</taxon>
        <taxon>Rufibacter</taxon>
    </lineage>
</organism>
<evidence type="ECO:0000256" key="1">
    <source>
        <dbReference type="ARBA" id="ARBA00004571"/>
    </source>
</evidence>
<dbReference type="Pfam" id="PF07715">
    <property type="entry name" value="Plug"/>
    <property type="match status" value="1"/>
</dbReference>
<dbReference type="Pfam" id="PF13715">
    <property type="entry name" value="CarbopepD_reg_2"/>
    <property type="match status" value="1"/>
</dbReference>
<evidence type="ECO:0000256" key="7">
    <source>
        <dbReference type="PROSITE-ProRule" id="PRU01360"/>
    </source>
</evidence>
<dbReference type="Gene3D" id="2.170.130.10">
    <property type="entry name" value="TonB-dependent receptor, plug domain"/>
    <property type="match status" value="1"/>
</dbReference>
<dbReference type="Proteomes" id="UP000659698">
    <property type="component" value="Unassembled WGS sequence"/>
</dbReference>
<comment type="similarity">
    <text evidence="7">Belongs to the TonB-dependent receptor family.</text>
</comment>